<dbReference type="AlphaFoldDB" id="A0A0K2RWI5"/>
<reference evidence="1" key="1">
    <citation type="journal article" date="2016" name="Curr. Genet.">
        <title>Sequencing and analysis of the complete organellar genomes of Parmales, a closely related group to Bacillariophyta (diatoms).</title>
        <authorList>
            <person name="Tajima N."/>
            <person name="Saitoh K."/>
            <person name="Sato S."/>
            <person name="Maruyama F."/>
            <person name="Ichinomiya M."/>
            <person name="Yoshikawa S."/>
            <person name="Kurokawa K."/>
            <person name="Ohta H."/>
            <person name="Tabata S."/>
            <person name="Kuwata A."/>
            <person name="Sato N."/>
        </authorList>
    </citation>
    <scope>NUCLEOTIDE SEQUENCE</scope>
</reference>
<geneLocation type="mitochondrion" evidence="1"/>
<keyword evidence="1" id="KW-0496">Mitochondrion</keyword>
<dbReference type="EMBL" id="AP014626">
    <property type="protein sequence ID" value="BAS19183.1"/>
    <property type="molecule type" value="Genomic_DNA"/>
</dbReference>
<dbReference type="GeneID" id="25398388"/>
<gene>
    <name evidence="1" type="primary">ORF61</name>
</gene>
<proteinExistence type="predicted"/>
<evidence type="ECO:0000313" key="1">
    <source>
        <dbReference type="EMBL" id="BAS19183.1"/>
    </source>
</evidence>
<protein>
    <submittedName>
        <fullName evidence="1">Uncharacterized protein</fullName>
    </submittedName>
</protein>
<accession>A0A0K2RWI5</accession>
<name>A0A0K2RWI5_9STRA</name>
<dbReference type="RefSeq" id="YP_009163729.1">
    <property type="nucleotide sequence ID" value="NC_027747.1"/>
</dbReference>
<organism evidence="1">
    <name type="scientific">Triparma laevis</name>
    <dbReference type="NCBI Taxonomy" id="1534972"/>
    <lineage>
        <taxon>Eukaryota</taxon>
        <taxon>Sar</taxon>
        <taxon>Stramenopiles</taxon>
        <taxon>Ochrophyta</taxon>
        <taxon>Bolidophyceae</taxon>
        <taxon>Parmales</taxon>
        <taxon>Triparmaceae</taxon>
        <taxon>Triparma</taxon>
    </lineage>
</organism>
<sequence>MIKLKYNFTTVPFSNGSIFITGLLNFKSSSNSLQLNQDLNSVKLWLTKIVSVSLARENLES</sequence>